<feature type="binding site" evidence="7">
    <location>
        <position position="545"/>
    </location>
    <ligand>
        <name>L-glutamate</name>
        <dbReference type="ChEBI" id="CHEBI:29985"/>
    </ligand>
</feature>
<dbReference type="PANTHER" id="PTHR11686">
    <property type="entry name" value="GAMMA GLUTAMYL TRANSPEPTIDASE"/>
    <property type="match status" value="1"/>
</dbReference>
<evidence type="ECO:0000313" key="11">
    <source>
        <dbReference type="Proteomes" id="UP001620626"/>
    </source>
</evidence>
<evidence type="ECO:0008006" key="12">
    <source>
        <dbReference type="Google" id="ProtNLM"/>
    </source>
</evidence>
<keyword evidence="5" id="KW-0012">Acyltransferase</keyword>
<organism evidence="10 11">
    <name type="scientific">Heterodera trifolii</name>
    <dbReference type="NCBI Taxonomy" id="157864"/>
    <lineage>
        <taxon>Eukaryota</taxon>
        <taxon>Metazoa</taxon>
        <taxon>Ecdysozoa</taxon>
        <taxon>Nematoda</taxon>
        <taxon>Chromadorea</taxon>
        <taxon>Rhabditida</taxon>
        <taxon>Tylenchina</taxon>
        <taxon>Tylenchomorpha</taxon>
        <taxon>Tylenchoidea</taxon>
        <taxon>Heteroderidae</taxon>
        <taxon>Heteroderinae</taxon>
        <taxon>Heterodera</taxon>
    </lineage>
</organism>
<keyword evidence="4" id="KW-0325">Glycoprotein</keyword>
<feature type="compositionally biased region" description="Polar residues" evidence="8">
    <location>
        <begin position="17"/>
        <end position="26"/>
    </location>
</feature>
<evidence type="ECO:0000256" key="6">
    <source>
        <dbReference type="PIRSR" id="PIRSR600101-1"/>
    </source>
</evidence>
<keyword evidence="11" id="KW-1185">Reference proteome</keyword>
<feature type="compositionally biased region" description="Acidic residues" evidence="8">
    <location>
        <begin position="111"/>
        <end position="121"/>
    </location>
</feature>
<proteinExistence type="predicted"/>
<feature type="compositionally biased region" description="Polar residues" evidence="8">
    <location>
        <begin position="72"/>
        <end position="87"/>
    </location>
</feature>
<dbReference type="Gene3D" id="1.10.246.130">
    <property type="match status" value="1"/>
</dbReference>
<evidence type="ECO:0000256" key="9">
    <source>
        <dbReference type="SAM" id="Phobius"/>
    </source>
</evidence>
<keyword evidence="3" id="KW-0378">Hydrolase</keyword>
<evidence type="ECO:0000256" key="1">
    <source>
        <dbReference type="ARBA" id="ARBA00022670"/>
    </source>
</evidence>
<feature type="binding site" evidence="7">
    <location>
        <position position="597"/>
    </location>
    <ligand>
        <name>L-glutamate</name>
        <dbReference type="ChEBI" id="CHEBI:29985"/>
    </ligand>
</feature>
<feature type="transmembrane region" description="Helical" evidence="9">
    <location>
        <begin position="35"/>
        <end position="59"/>
    </location>
</feature>
<evidence type="ECO:0000256" key="2">
    <source>
        <dbReference type="ARBA" id="ARBA00022679"/>
    </source>
</evidence>
<keyword evidence="2" id="KW-0808">Transferase</keyword>
<dbReference type="SUPFAM" id="SSF56235">
    <property type="entry name" value="N-terminal nucleophile aminohydrolases (Ntn hydrolases)"/>
    <property type="match status" value="1"/>
</dbReference>
<feature type="region of interest" description="Disordered" evidence="8">
    <location>
        <begin position="1"/>
        <end position="26"/>
    </location>
</feature>
<feature type="region of interest" description="Disordered" evidence="8">
    <location>
        <begin position="68"/>
        <end position="134"/>
    </location>
</feature>
<dbReference type="PANTHER" id="PTHR11686:SF46">
    <property type="entry name" value="GAMMA-GLUTAMYLTRANSPEPTIDASE 1"/>
    <property type="match status" value="1"/>
</dbReference>
<dbReference type="FunFam" id="3.60.20.40:FF:000006">
    <property type="entry name" value="Protein CBG05566"/>
    <property type="match status" value="1"/>
</dbReference>
<evidence type="ECO:0000256" key="5">
    <source>
        <dbReference type="ARBA" id="ARBA00023315"/>
    </source>
</evidence>
<dbReference type="EMBL" id="JBICBT010000941">
    <property type="protein sequence ID" value="KAL3091710.1"/>
    <property type="molecule type" value="Genomic_DNA"/>
</dbReference>
<reference evidence="10 11" key="1">
    <citation type="submission" date="2024-10" db="EMBL/GenBank/DDBJ databases">
        <authorList>
            <person name="Kim D."/>
        </authorList>
    </citation>
    <scope>NUCLEOTIDE SEQUENCE [LARGE SCALE GENOMIC DNA]</scope>
    <source>
        <strain evidence="10">BH-2024</strain>
    </source>
</reference>
<protein>
    <recommendedName>
        <fullName evidence="12">Gamma-glutamyl transpeptidase</fullName>
    </recommendedName>
</protein>
<dbReference type="PRINTS" id="PR01210">
    <property type="entry name" value="GGTRANSPTASE"/>
</dbReference>
<keyword evidence="9" id="KW-0472">Membrane</keyword>
<dbReference type="GO" id="GO:0006508">
    <property type="term" value="P:proteolysis"/>
    <property type="evidence" value="ECO:0007669"/>
    <property type="project" value="UniProtKB-KW"/>
</dbReference>
<dbReference type="InterPro" id="IPR000101">
    <property type="entry name" value="GGT_peptidase"/>
</dbReference>
<feature type="binding site" evidence="7">
    <location>
        <begin position="573"/>
        <end position="574"/>
    </location>
    <ligand>
        <name>L-glutamate</name>
        <dbReference type="ChEBI" id="CHEBI:29985"/>
    </ligand>
</feature>
<feature type="binding site" evidence="7">
    <location>
        <position position="222"/>
    </location>
    <ligand>
        <name>L-glutamate</name>
        <dbReference type="ChEBI" id="CHEBI:29985"/>
    </ligand>
</feature>
<keyword evidence="9" id="KW-0812">Transmembrane</keyword>
<dbReference type="InterPro" id="IPR043138">
    <property type="entry name" value="GGT_lsub"/>
</dbReference>
<comment type="caution">
    <text evidence="10">The sequence shown here is derived from an EMBL/GenBank/DDBJ whole genome shotgun (WGS) entry which is preliminary data.</text>
</comment>
<feature type="active site" description="Nucleophile" evidence="6">
    <location>
        <position position="503"/>
    </location>
</feature>
<dbReference type="Pfam" id="PF01019">
    <property type="entry name" value="G_glu_transpept"/>
    <property type="match status" value="1"/>
</dbReference>
<evidence type="ECO:0000256" key="7">
    <source>
        <dbReference type="PIRSR" id="PIRSR600101-2"/>
    </source>
</evidence>
<accession>A0ABD2JM56</accession>
<evidence type="ECO:0000313" key="10">
    <source>
        <dbReference type="EMBL" id="KAL3091710.1"/>
    </source>
</evidence>
<evidence type="ECO:0000256" key="4">
    <source>
        <dbReference type="ARBA" id="ARBA00023180"/>
    </source>
</evidence>
<keyword evidence="1" id="KW-0645">Protease</keyword>
<dbReference type="FunFam" id="1.10.246.130:FF:000005">
    <property type="entry name" value="Gamma-glutamyltranspeptidase 1, putative"/>
    <property type="match status" value="1"/>
</dbReference>
<dbReference type="AlphaFoldDB" id="A0ABD2JM56"/>
<dbReference type="Proteomes" id="UP001620626">
    <property type="component" value="Unassembled WGS sequence"/>
</dbReference>
<dbReference type="InterPro" id="IPR043137">
    <property type="entry name" value="GGT_ssub_C"/>
</dbReference>
<dbReference type="GO" id="GO:0016746">
    <property type="term" value="F:acyltransferase activity"/>
    <property type="evidence" value="ECO:0007669"/>
    <property type="project" value="UniProtKB-KW"/>
</dbReference>
<keyword evidence="9" id="KW-1133">Transmembrane helix</keyword>
<sequence length="696" mass="76601">MVRVSGSAGERFPSRENGGSPSTFQMEKQEKRKNLFKWAAFFAALLCVLFLVATIVLALKLGLILSEKNGHKTNNGKNSGEQQQPMNGNVKGPKQMEEDNSSTDQITVGESVDENVSEDSDNGNNSAALPPRAHSARVHLKWPNPTGSMHAQYRRAAVATDHGLCSEIGRDVLLEGGNSVDSMIASLLCIGVVNPQSSGLGGGFIMTLYNTSTQRCTTIDARETAPLGTNSTMYVGTPRDSVIGYRSIAVPGELHGFWTAFTKFGSGRVTWKRLFEPAIKLARFGFPVSSNLAMVLQQKEDDIEEDQNLKRIFVDKKTGRVFEEGDIMTRERLAELLDELAVAPNPIELFYKGGIAQTISAEIKENGGYVSVEDLEQYESVIHETPLESELLSDELVMCGPPAPSSFAIAQAIIGVMAHFYRDEKVNLDDPLVYHRLVEVQKFAYAQRTKLGDSAFVKNARLISRNMTKHAFSKWIASLIPEKAQPLNYYSLDLTGHVPDHGTSHVVAIDHEGNAISATSTINQLLGSKRVSPTLGIIWNDQMDDFSTPNMTNLFGFAPSPTNYIVPKKRPMSSMSPMIVYNKNNGKVKMAVGGSGGSRIISAVAQTVIRALIFNQTIKESVDAPRFHNQFLPPFTEYEESIPQPLIKFLVEERNQNMTAIEKQPSVVQALIVMEDGFIHGNSDFRRKTATYPAGY</sequence>
<feature type="binding site" evidence="7">
    <location>
        <begin position="521"/>
        <end position="523"/>
    </location>
    <ligand>
        <name>L-glutamate</name>
        <dbReference type="ChEBI" id="CHEBI:29985"/>
    </ligand>
</feature>
<evidence type="ECO:0000256" key="3">
    <source>
        <dbReference type="ARBA" id="ARBA00022801"/>
    </source>
</evidence>
<dbReference type="InterPro" id="IPR029055">
    <property type="entry name" value="Ntn_hydrolases_N"/>
</dbReference>
<dbReference type="Gene3D" id="3.60.20.40">
    <property type="match status" value="1"/>
</dbReference>
<evidence type="ECO:0000256" key="8">
    <source>
        <dbReference type="SAM" id="MobiDB-lite"/>
    </source>
</evidence>
<name>A0ABD2JM56_9BILA</name>
<gene>
    <name evidence="10" type="ORF">niasHT_024292</name>
</gene>
<dbReference type="GO" id="GO:0008233">
    <property type="term" value="F:peptidase activity"/>
    <property type="evidence" value="ECO:0007669"/>
    <property type="project" value="UniProtKB-KW"/>
</dbReference>